<keyword evidence="1" id="KW-1133">Transmembrane helix</keyword>
<accession>A0ABR9F6H9</accession>
<evidence type="ECO:0000256" key="1">
    <source>
        <dbReference type="SAM" id="Phobius"/>
    </source>
</evidence>
<keyword evidence="1" id="KW-0472">Membrane</keyword>
<dbReference type="Pfam" id="PF04837">
    <property type="entry name" value="MbeB_N"/>
    <property type="match status" value="1"/>
</dbReference>
<name>A0ABR9F6H9_9GAMM</name>
<gene>
    <name evidence="2" type="ORF">EI168_17735</name>
</gene>
<dbReference type="EMBL" id="RRZD01000037">
    <property type="protein sequence ID" value="MBE0401919.1"/>
    <property type="molecule type" value="Genomic_DNA"/>
</dbReference>
<proteinExistence type="predicted"/>
<evidence type="ECO:0000313" key="3">
    <source>
        <dbReference type="Proteomes" id="UP001645039"/>
    </source>
</evidence>
<evidence type="ECO:0000313" key="2">
    <source>
        <dbReference type="EMBL" id="MBE0401919.1"/>
    </source>
</evidence>
<dbReference type="RefSeq" id="WP_192536331.1">
    <property type="nucleotide sequence ID" value="NZ_CP189767.1"/>
</dbReference>
<protein>
    <submittedName>
        <fullName evidence="2">MbeB family mobilization protein</fullName>
    </submittedName>
</protein>
<organism evidence="2 3">
    <name type="scientific">Halomonas casei</name>
    <dbReference type="NCBI Taxonomy" id="2742613"/>
    <lineage>
        <taxon>Bacteria</taxon>
        <taxon>Pseudomonadati</taxon>
        <taxon>Pseudomonadota</taxon>
        <taxon>Gammaproteobacteria</taxon>
        <taxon>Oceanospirillales</taxon>
        <taxon>Halomonadaceae</taxon>
        <taxon>Halomonas</taxon>
    </lineage>
</organism>
<keyword evidence="1" id="KW-0812">Transmembrane</keyword>
<reference evidence="2 3" key="1">
    <citation type="submission" date="2020-07" db="EMBL/GenBank/DDBJ databases">
        <title>Halophilic bacteria isolated from french cheeses.</title>
        <authorList>
            <person name="Kothe C.I."/>
            <person name="Farah-Kraiem B."/>
            <person name="Renault P."/>
            <person name="Dridi B."/>
        </authorList>
    </citation>
    <scope>NUCLEOTIDE SEQUENCE [LARGE SCALE GENOMIC DNA]</scope>
    <source>
        <strain evidence="2 3">FME1</strain>
    </source>
</reference>
<dbReference type="Proteomes" id="UP001645039">
    <property type="component" value="Unassembled WGS sequence"/>
</dbReference>
<feature type="transmembrane region" description="Helical" evidence="1">
    <location>
        <begin position="67"/>
        <end position="92"/>
    </location>
</feature>
<sequence length="153" mass="16921">MSEISKLATAFEERSKERAESTEKAVVSAFEKHESALLSALSESEQRTKNAIRAQSQNLERIALRSWMAVAIPVIVTLLLSAGAIWALGWHIKNQVDTIIQQNATISRLSEQGGDINLTTCGDNRRLCAEIDDPSRDAKGYGENGQYRILKGY</sequence>
<keyword evidence="3" id="KW-1185">Reference proteome</keyword>
<comment type="caution">
    <text evidence="2">The sequence shown here is derived from an EMBL/GenBank/DDBJ whole genome shotgun (WGS) entry which is preliminary data.</text>
</comment>
<dbReference type="InterPro" id="IPR006922">
    <property type="entry name" value="MbeB-like"/>
</dbReference>